<dbReference type="SUPFAM" id="SSF53822">
    <property type="entry name" value="Periplasmic binding protein-like I"/>
    <property type="match status" value="1"/>
</dbReference>
<dbReference type="InterPro" id="IPR028082">
    <property type="entry name" value="Peripla_BP_I"/>
</dbReference>
<organism evidence="1">
    <name type="scientific">marine sediment metagenome</name>
    <dbReference type="NCBI Taxonomy" id="412755"/>
    <lineage>
        <taxon>unclassified sequences</taxon>
        <taxon>metagenomes</taxon>
        <taxon>ecological metagenomes</taxon>
    </lineage>
</organism>
<name>X1HWZ6_9ZZZZ</name>
<dbReference type="AlphaFoldDB" id="X1HWZ6"/>
<dbReference type="Gene3D" id="3.40.50.2300">
    <property type="match status" value="1"/>
</dbReference>
<accession>X1HWZ6</accession>
<sequence>YSMYDLGIRKFAILYPDIAKYKGVADFFAKEIIKNNREVVSMVSFQPDSITLKWETETMEEKSPEAIFLPMDKDMIINSAPQIAYYGLEHIQLLGIGTFNHEKVPRLGEKYVEGAIFAAPSAIDSLTLAEFKKQGYKEGDFAAKFFYTLWRLSELKKYDRSALPGLISKVLKYSKASNIYQIQNGEFKKLAEVSK</sequence>
<proteinExistence type="predicted"/>
<evidence type="ECO:0008006" key="2">
    <source>
        <dbReference type="Google" id="ProtNLM"/>
    </source>
</evidence>
<evidence type="ECO:0000313" key="1">
    <source>
        <dbReference type="EMBL" id="GAH61585.1"/>
    </source>
</evidence>
<reference evidence="1" key="1">
    <citation type="journal article" date="2014" name="Front. Microbiol.">
        <title>High frequency of phylogenetically diverse reductive dehalogenase-homologous genes in deep subseafloor sedimentary metagenomes.</title>
        <authorList>
            <person name="Kawai M."/>
            <person name="Futagami T."/>
            <person name="Toyoda A."/>
            <person name="Takaki Y."/>
            <person name="Nishi S."/>
            <person name="Hori S."/>
            <person name="Arai W."/>
            <person name="Tsubouchi T."/>
            <person name="Morono Y."/>
            <person name="Uchiyama I."/>
            <person name="Ito T."/>
            <person name="Fujiyama A."/>
            <person name="Inagaki F."/>
            <person name="Takami H."/>
        </authorList>
    </citation>
    <scope>NUCLEOTIDE SEQUENCE</scope>
    <source>
        <strain evidence="1">Expedition CK06-06</strain>
    </source>
</reference>
<gene>
    <name evidence="1" type="ORF">S03H2_29285</name>
</gene>
<comment type="caution">
    <text evidence="1">The sequence shown here is derived from an EMBL/GenBank/DDBJ whole genome shotgun (WGS) entry which is preliminary data.</text>
</comment>
<dbReference type="EMBL" id="BARU01017667">
    <property type="protein sequence ID" value="GAH61585.1"/>
    <property type="molecule type" value="Genomic_DNA"/>
</dbReference>
<feature type="non-terminal residue" evidence="1">
    <location>
        <position position="1"/>
    </location>
</feature>
<protein>
    <recommendedName>
        <fullName evidence="2">Leucine-binding protein domain-containing protein</fullName>
    </recommendedName>
</protein>